<proteinExistence type="predicted"/>
<feature type="chain" id="PRO_5034183216" evidence="1">
    <location>
        <begin position="20"/>
        <end position="420"/>
    </location>
</feature>
<evidence type="ECO:0000256" key="1">
    <source>
        <dbReference type="SAM" id="SignalP"/>
    </source>
</evidence>
<keyword evidence="1" id="KW-0732">Signal</keyword>
<sequence length="420" mass="43436">MRCSEVLLAVLAVLPQAICQASLSSTSVVTCITTLGTTSVVSIPTNSNLRSLTIDSIQPSTLTPTATSTPPDITTTLTSTLFPTTTTTLANSEIDTFSTTTTLVSALLITDTVTTTTTTTVSKTITTTPTSTIPAYSNSLGTFVPAASGQALFLEEYYASEYPNKKRSSGRRSPKKGSYGGAIGARQLSAAASASATVSPSEYLIPNAVSCSGIVEYFSVTTKIVSTAPAVTTTLVPITDTTSTTVTTTITSSVLSAPASTTETISTTITTTSLAGTSTSTVYQTSTTTITAQAAQVTTYGACQENNLVDTIKDANYPINVISELALAVEFKEVVVTSAASAYACCVQGVTGTYVGNGYGVAYNPNTDQCYIFLNELGAASCNPESPQQGYDYCSKNPSVQYTVSSGDCGYPVPVNQCTQ</sequence>
<comment type="caution">
    <text evidence="2">The sequence shown here is derived from an EMBL/GenBank/DDBJ whole genome shotgun (WGS) entry which is preliminary data.</text>
</comment>
<dbReference type="AlphaFoldDB" id="A0A8H3F5S4"/>
<evidence type="ECO:0000313" key="3">
    <source>
        <dbReference type="Proteomes" id="UP000664203"/>
    </source>
</evidence>
<gene>
    <name evidence="2" type="ORF">ALECFALPRED_001327</name>
</gene>
<protein>
    <submittedName>
        <fullName evidence="2">Uncharacterized protein</fullName>
    </submittedName>
</protein>
<evidence type="ECO:0000313" key="2">
    <source>
        <dbReference type="EMBL" id="CAF9919871.1"/>
    </source>
</evidence>
<feature type="signal peptide" evidence="1">
    <location>
        <begin position="1"/>
        <end position="19"/>
    </location>
</feature>
<organism evidence="2 3">
    <name type="scientific">Alectoria fallacina</name>
    <dbReference type="NCBI Taxonomy" id="1903189"/>
    <lineage>
        <taxon>Eukaryota</taxon>
        <taxon>Fungi</taxon>
        <taxon>Dikarya</taxon>
        <taxon>Ascomycota</taxon>
        <taxon>Pezizomycotina</taxon>
        <taxon>Lecanoromycetes</taxon>
        <taxon>OSLEUM clade</taxon>
        <taxon>Lecanoromycetidae</taxon>
        <taxon>Lecanorales</taxon>
        <taxon>Lecanorineae</taxon>
        <taxon>Parmeliaceae</taxon>
        <taxon>Alectoria</taxon>
    </lineage>
</organism>
<dbReference type="EMBL" id="CAJPDR010000129">
    <property type="protein sequence ID" value="CAF9919871.1"/>
    <property type="molecule type" value="Genomic_DNA"/>
</dbReference>
<dbReference type="OrthoDB" id="10454818at2759"/>
<reference evidence="2" key="1">
    <citation type="submission" date="2021-03" db="EMBL/GenBank/DDBJ databases">
        <authorList>
            <person name="Tagirdzhanova G."/>
        </authorList>
    </citation>
    <scope>NUCLEOTIDE SEQUENCE</scope>
</reference>
<accession>A0A8H3F5S4</accession>
<name>A0A8H3F5S4_9LECA</name>
<keyword evidence="3" id="KW-1185">Reference proteome</keyword>
<dbReference type="Proteomes" id="UP000664203">
    <property type="component" value="Unassembled WGS sequence"/>
</dbReference>